<name>A0A9X4P0L2_9BURK</name>
<gene>
    <name evidence="1" type="ORF">H010_00580</name>
</gene>
<reference evidence="1" key="1">
    <citation type="submission" date="2013-01" db="EMBL/GenBank/DDBJ databases">
        <title>Genome draft of Hydrogenophaga taeniospiralis 2K1.</title>
        <authorList>
            <person name="Gomila M."/>
            <person name="Lalucat J."/>
        </authorList>
    </citation>
    <scope>NUCLEOTIDE SEQUENCE</scope>
    <source>
        <strain evidence="1">CCUG 15921</strain>
    </source>
</reference>
<dbReference type="EMBL" id="AOGK01000001">
    <property type="protein sequence ID" value="MDG5973723.1"/>
    <property type="molecule type" value="Genomic_DNA"/>
</dbReference>
<evidence type="ECO:0000313" key="1">
    <source>
        <dbReference type="EMBL" id="MDG5973723.1"/>
    </source>
</evidence>
<accession>A0A9X4P0L2</accession>
<evidence type="ECO:0000313" key="2">
    <source>
        <dbReference type="Proteomes" id="UP001152876"/>
    </source>
</evidence>
<keyword evidence="2" id="KW-1185">Reference proteome</keyword>
<dbReference type="Proteomes" id="UP001152876">
    <property type="component" value="Unassembled WGS sequence"/>
</dbReference>
<proteinExistence type="predicted"/>
<dbReference type="RefSeq" id="WP_157572021.1">
    <property type="nucleotide sequence ID" value="NZ_AOGK01000001.1"/>
</dbReference>
<comment type="caution">
    <text evidence="1">The sequence shown here is derived from an EMBL/GenBank/DDBJ whole genome shotgun (WGS) entry which is preliminary data.</text>
</comment>
<dbReference type="AlphaFoldDB" id="A0A9X4P0L2"/>
<dbReference type="Gene3D" id="1.10.10.10">
    <property type="entry name" value="Winged helix-like DNA-binding domain superfamily/Winged helix DNA-binding domain"/>
    <property type="match status" value="1"/>
</dbReference>
<sequence length="149" mass="15852">MTDQTETDRPGLPVEQAAAELDLSPGQLRRLVARGAPCVQRGQRGRGRVMLVDPEAVRMWSGASARDAALLELAAVLPEILATAVDDAFRLDTGPHKAATAGALGAAWVLASSAVLDLLRERCASVPQANGHLPEPIERLRKIANSQQF</sequence>
<protein>
    <recommendedName>
        <fullName evidence="3">Helix-turn-helix domain-containing protein</fullName>
    </recommendedName>
</protein>
<organism evidence="1 2">
    <name type="scientific">Hydrogenophaga taeniospiralis CCUG 15921</name>
    <dbReference type="NCBI Taxonomy" id="1281780"/>
    <lineage>
        <taxon>Bacteria</taxon>
        <taxon>Pseudomonadati</taxon>
        <taxon>Pseudomonadota</taxon>
        <taxon>Betaproteobacteria</taxon>
        <taxon>Burkholderiales</taxon>
        <taxon>Comamonadaceae</taxon>
        <taxon>Hydrogenophaga</taxon>
    </lineage>
</organism>
<evidence type="ECO:0008006" key="3">
    <source>
        <dbReference type="Google" id="ProtNLM"/>
    </source>
</evidence>
<dbReference type="InterPro" id="IPR036388">
    <property type="entry name" value="WH-like_DNA-bd_sf"/>
</dbReference>